<feature type="transmembrane region" description="Helical" evidence="1">
    <location>
        <begin position="139"/>
        <end position="161"/>
    </location>
</feature>
<evidence type="ECO:0000256" key="1">
    <source>
        <dbReference type="SAM" id="Phobius"/>
    </source>
</evidence>
<dbReference type="InterPro" id="IPR010295">
    <property type="entry name" value="DUF898"/>
</dbReference>
<dbReference type="Pfam" id="PF05987">
    <property type="entry name" value="DUF898"/>
    <property type="match status" value="1"/>
</dbReference>
<evidence type="ECO:0000313" key="2">
    <source>
        <dbReference type="EMBL" id="SIS94166.1"/>
    </source>
</evidence>
<protein>
    <submittedName>
        <fullName evidence="2">Uncharacterized membrane protein YjgN, DUF898 family</fullName>
    </submittedName>
</protein>
<name>A0A1N7N758_9GAMM</name>
<dbReference type="STRING" id="484498.SAMN05421686_106226"/>
<keyword evidence="1" id="KW-1133">Transmembrane helix</keyword>
<keyword evidence="1" id="KW-0472">Membrane</keyword>
<feature type="transmembrane region" description="Helical" evidence="1">
    <location>
        <begin position="99"/>
        <end position="119"/>
    </location>
</feature>
<sequence>MVEPMAAGIMYLALIPLSPWLIVQGLKFTYRNTAYRNVRFDFKGDYMGALYHFIVLPLVAAVTLYLALPWVIKKIHQFMFGNCEYGGEKLQLNTSTGQYYKAALVVFLVSIVAFILIASSMAGTLTTMQGSEAPNPLSFLPIILVMYFFSFLVQSVFNAMIRNHIAESLKADELVRFESRITVAGYLGITLLNAVLILFTLGLAFPAAKVIKMRYIASKTTVFLTPRIDHMANQVEGKESAFGEEAAGMFDTDLSIV</sequence>
<accession>A0A1N7N758</accession>
<proteinExistence type="predicted"/>
<gene>
    <name evidence="2" type="ORF">SAMN05421686_106226</name>
</gene>
<keyword evidence="3" id="KW-1185">Reference proteome</keyword>
<feature type="transmembrane region" description="Helical" evidence="1">
    <location>
        <begin position="181"/>
        <end position="205"/>
    </location>
</feature>
<reference evidence="3" key="1">
    <citation type="submission" date="2017-01" db="EMBL/GenBank/DDBJ databases">
        <authorList>
            <person name="Varghese N."/>
            <person name="Submissions S."/>
        </authorList>
    </citation>
    <scope>NUCLEOTIDE SEQUENCE [LARGE SCALE GENOMIC DNA]</scope>
    <source>
        <strain evidence="3">DSM 24913</strain>
    </source>
</reference>
<evidence type="ECO:0000313" key="3">
    <source>
        <dbReference type="Proteomes" id="UP000185639"/>
    </source>
</evidence>
<dbReference type="Proteomes" id="UP000185639">
    <property type="component" value="Unassembled WGS sequence"/>
</dbReference>
<dbReference type="EMBL" id="FTOH01000006">
    <property type="protein sequence ID" value="SIS94166.1"/>
    <property type="molecule type" value="Genomic_DNA"/>
</dbReference>
<dbReference type="AlphaFoldDB" id="A0A1N7N758"/>
<keyword evidence="1" id="KW-0812">Transmembrane</keyword>
<organism evidence="2 3">
    <name type="scientific">Thalassolituus maritimus</name>
    <dbReference type="NCBI Taxonomy" id="484498"/>
    <lineage>
        <taxon>Bacteria</taxon>
        <taxon>Pseudomonadati</taxon>
        <taxon>Pseudomonadota</taxon>
        <taxon>Gammaproteobacteria</taxon>
        <taxon>Oceanospirillales</taxon>
        <taxon>Oceanospirillaceae</taxon>
        <taxon>Thalassolituus</taxon>
    </lineage>
</organism>
<feature type="transmembrane region" description="Helical" evidence="1">
    <location>
        <begin position="49"/>
        <end position="72"/>
    </location>
</feature>